<gene>
    <name evidence="2" type="ORF">LCGC14_1982460</name>
</gene>
<dbReference type="InterPro" id="IPR050952">
    <property type="entry name" value="TRIM-NHL_E3_ligases"/>
</dbReference>
<dbReference type="PANTHER" id="PTHR24104:SF25">
    <property type="entry name" value="PROTEIN LIN-41"/>
    <property type="match status" value="1"/>
</dbReference>
<comment type="caution">
    <text evidence="2">The sequence shown here is derived from an EMBL/GenBank/DDBJ whole genome shotgun (WGS) entry which is preliminary data.</text>
</comment>
<dbReference type="InterPro" id="IPR001258">
    <property type="entry name" value="NHL_repeat"/>
</dbReference>
<dbReference type="GO" id="GO:0043161">
    <property type="term" value="P:proteasome-mediated ubiquitin-dependent protein catabolic process"/>
    <property type="evidence" value="ECO:0007669"/>
    <property type="project" value="TreeGrafter"/>
</dbReference>
<proteinExistence type="predicted"/>
<accession>A0A0F9FWN5</accession>
<dbReference type="GO" id="GO:0061630">
    <property type="term" value="F:ubiquitin protein ligase activity"/>
    <property type="evidence" value="ECO:0007669"/>
    <property type="project" value="TreeGrafter"/>
</dbReference>
<dbReference type="AlphaFoldDB" id="A0A0F9FWN5"/>
<feature type="non-terminal residue" evidence="2">
    <location>
        <position position="301"/>
    </location>
</feature>
<dbReference type="Pfam" id="PF01436">
    <property type="entry name" value="NHL"/>
    <property type="match status" value="1"/>
</dbReference>
<organism evidence="2">
    <name type="scientific">marine sediment metagenome</name>
    <dbReference type="NCBI Taxonomy" id="412755"/>
    <lineage>
        <taxon>unclassified sequences</taxon>
        <taxon>metagenomes</taxon>
        <taxon>ecological metagenomes</taxon>
    </lineage>
</organism>
<dbReference type="GO" id="GO:0008270">
    <property type="term" value="F:zinc ion binding"/>
    <property type="evidence" value="ECO:0007669"/>
    <property type="project" value="UniProtKB-KW"/>
</dbReference>
<evidence type="ECO:0008006" key="3">
    <source>
        <dbReference type="Google" id="ProtNLM"/>
    </source>
</evidence>
<keyword evidence="1" id="KW-0677">Repeat</keyword>
<dbReference type="PROSITE" id="PS51125">
    <property type="entry name" value="NHL"/>
    <property type="match status" value="1"/>
</dbReference>
<reference evidence="2" key="1">
    <citation type="journal article" date="2015" name="Nature">
        <title>Complex archaea that bridge the gap between prokaryotes and eukaryotes.</title>
        <authorList>
            <person name="Spang A."/>
            <person name="Saw J.H."/>
            <person name="Jorgensen S.L."/>
            <person name="Zaremba-Niedzwiedzka K."/>
            <person name="Martijn J."/>
            <person name="Lind A.E."/>
            <person name="van Eijk R."/>
            <person name="Schleper C."/>
            <person name="Guy L."/>
            <person name="Ettema T.J."/>
        </authorList>
    </citation>
    <scope>NUCLEOTIDE SEQUENCE</scope>
</reference>
<dbReference type="GO" id="GO:0000209">
    <property type="term" value="P:protein polyubiquitination"/>
    <property type="evidence" value="ECO:0007669"/>
    <property type="project" value="TreeGrafter"/>
</dbReference>
<dbReference type="EMBL" id="LAZR01022208">
    <property type="protein sequence ID" value="KKL82671.1"/>
    <property type="molecule type" value="Genomic_DNA"/>
</dbReference>
<dbReference type="Gene3D" id="2.120.10.30">
    <property type="entry name" value="TolB, C-terminal domain"/>
    <property type="match status" value="2"/>
</dbReference>
<name>A0A0F9FWN5_9ZZZZ</name>
<dbReference type="PANTHER" id="PTHR24104">
    <property type="entry name" value="E3 UBIQUITIN-PROTEIN LIGASE NHLRC1-RELATED"/>
    <property type="match status" value="1"/>
</dbReference>
<dbReference type="InterPro" id="IPR011042">
    <property type="entry name" value="6-blade_b-propeller_TolB-like"/>
</dbReference>
<dbReference type="SUPFAM" id="SSF101898">
    <property type="entry name" value="NHL repeat"/>
    <property type="match status" value="1"/>
</dbReference>
<sequence length="301" mass="32966">MLATACSRPQKEQTPEMFWPMPPAKPRIQFLDIIIGSIDVAEDGNMFSTLLFGEDIEASFMKPNFIAAKNGIIYITDITGIHVYDYKRKRYRLYGAGIIAGATGIDVDSEGNIYVAASYARKITILDKNGKLKKTITDVKNLSNMGGLFVDEKNGRFLVANTRKHRVEVFSLEGSHLFRFGTVGGGPGQMNFPYDVAVDGEGDILVLDSGNFRVQVFDGQGNYKWAFGSVGTAPGHFARPKSMALSSDGLLFVIDAAFGNFQIFNKRGAAFLAVGRTGVQIAEFMLPMGIAIDEKDKVYVV</sequence>
<protein>
    <recommendedName>
        <fullName evidence="3">SMP-30/Gluconolactonase/LRE-like region domain-containing protein</fullName>
    </recommendedName>
</protein>
<evidence type="ECO:0000256" key="1">
    <source>
        <dbReference type="ARBA" id="ARBA00022737"/>
    </source>
</evidence>
<evidence type="ECO:0000313" key="2">
    <source>
        <dbReference type="EMBL" id="KKL82671.1"/>
    </source>
</evidence>